<evidence type="ECO:0000313" key="1">
    <source>
        <dbReference type="EMBL" id="RHW31848.1"/>
    </source>
</evidence>
<dbReference type="EMBL" id="QWEH01000007">
    <property type="protein sequence ID" value="RHW31848.1"/>
    <property type="molecule type" value="Genomic_DNA"/>
</dbReference>
<name>A0A417YG95_9BACI</name>
<reference evidence="1 2" key="1">
    <citation type="journal article" date="2007" name="Int. J. Syst. Evol. Microbiol.">
        <title>Oceanobacillus profundus sp. nov., isolated from a deep-sea sediment core.</title>
        <authorList>
            <person name="Kim Y.G."/>
            <person name="Choi D.H."/>
            <person name="Hyun S."/>
            <person name="Cho B.C."/>
        </authorList>
    </citation>
    <scope>NUCLEOTIDE SEQUENCE [LARGE SCALE GENOMIC DNA]</scope>
    <source>
        <strain evidence="1 2">DSM 18246</strain>
    </source>
</reference>
<organism evidence="1 2">
    <name type="scientific">Oceanobacillus profundus</name>
    <dbReference type="NCBI Taxonomy" id="372463"/>
    <lineage>
        <taxon>Bacteria</taxon>
        <taxon>Bacillati</taxon>
        <taxon>Bacillota</taxon>
        <taxon>Bacilli</taxon>
        <taxon>Bacillales</taxon>
        <taxon>Bacillaceae</taxon>
        <taxon>Oceanobacillus</taxon>
    </lineage>
</organism>
<gene>
    <name evidence="1" type="ORF">D1B32_11460</name>
</gene>
<proteinExistence type="predicted"/>
<protein>
    <submittedName>
        <fullName evidence="1">Uncharacterized protein</fullName>
    </submittedName>
</protein>
<keyword evidence="2" id="KW-1185">Reference proteome</keyword>
<evidence type="ECO:0000313" key="2">
    <source>
        <dbReference type="Proteomes" id="UP000285456"/>
    </source>
</evidence>
<dbReference type="AlphaFoldDB" id="A0A417YG95"/>
<dbReference type="Proteomes" id="UP000285456">
    <property type="component" value="Unassembled WGS sequence"/>
</dbReference>
<sequence length="143" mass="16858">MELVSEYLKRVSKDTSKTRVNKRTIHADMYKNLKCSFINDEMQIKFNQPYGRILNMRSEVNDSFTAYHVNGIYKSRYRTNYVEFEIDPTQKFYDILLSFDGQICIENNYICVLGRVESYNLNHFSETNLCSITIIAEVITYGD</sequence>
<dbReference type="RefSeq" id="WP_118889406.1">
    <property type="nucleotide sequence ID" value="NZ_PHUT01000007.1"/>
</dbReference>
<comment type="caution">
    <text evidence="1">The sequence shown here is derived from an EMBL/GenBank/DDBJ whole genome shotgun (WGS) entry which is preliminary data.</text>
</comment>
<accession>A0A417YG95</accession>